<evidence type="ECO:0000256" key="1">
    <source>
        <dbReference type="SAM" id="MobiDB-lite"/>
    </source>
</evidence>
<gene>
    <name evidence="3" type="ORF">CYMTET_18340</name>
</gene>
<keyword evidence="2" id="KW-1133">Transmembrane helix</keyword>
<dbReference type="EMBL" id="LGRX02008492">
    <property type="protein sequence ID" value="KAK3273417.1"/>
    <property type="molecule type" value="Genomic_DNA"/>
</dbReference>
<feature type="transmembrane region" description="Helical" evidence="2">
    <location>
        <begin position="12"/>
        <end position="30"/>
    </location>
</feature>
<evidence type="ECO:0000256" key="2">
    <source>
        <dbReference type="SAM" id="Phobius"/>
    </source>
</evidence>
<dbReference type="PANTHER" id="PTHR35288">
    <property type="entry name" value="TAIL FIBER"/>
    <property type="match status" value="1"/>
</dbReference>
<evidence type="ECO:0000313" key="3">
    <source>
        <dbReference type="EMBL" id="KAK3273417.1"/>
    </source>
</evidence>
<reference evidence="3 4" key="1">
    <citation type="journal article" date="2015" name="Genome Biol. Evol.">
        <title>Comparative Genomics of a Bacterivorous Green Alga Reveals Evolutionary Causalities and Consequences of Phago-Mixotrophic Mode of Nutrition.</title>
        <authorList>
            <person name="Burns J.A."/>
            <person name="Paasch A."/>
            <person name="Narechania A."/>
            <person name="Kim E."/>
        </authorList>
    </citation>
    <scope>NUCLEOTIDE SEQUENCE [LARGE SCALE GENOMIC DNA]</scope>
    <source>
        <strain evidence="3 4">PLY_AMNH</strain>
    </source>
</reference>
<comment type="caution">
    <text evidence="3">The sequence shown here is derived from an EMBL/GenBank/DDBJ whole genome shotgun (WGS) entry which is preliminary data.</text>
</comment>
<dbReference type="PANTHER" id="PTHR35288:SF3">
    <property type="match status" value="1"/>
</dbReference>
<feature type="transmembrane region" description="Helical" evidence="2">
    <location>
        <begin position="176"/>
        <end position="203"/>
    </location>
</feature>
<protein>
    <submittedName>
        <fullName evidence="3">Uncharacterized protein</fullName>
    </submittedName>
</protein>
<keyword evidence="2" id="KW-0472">Membrane</keyword>
<name>A0AAE0G8L1_9CHLO</name>
<dbReference type="Proteomes" id="UP001190700">
    <property type="component" value="Unassembled WGS sequence"/>
</dbReference>
<accession>A0AAE0G8L1</accession>
<feature type="transmembrane region" description="Helical" evidence="2">
    <location>
        <begin position="146"/>
        <end position="164"/>
    </location>
</feature>
<feature type="region of interest" description="Disordered" evidence="1">
    <location>
        <begin position="222"/>
        <end position="243"/>
    </location>
</feature>
<feature type="compositionally biased region" description="Basic and acidic residues" evidence="1">
    <location>
        <begin position="231"/>
        <end position="243"/>
    </location>
</feature>
<keyword evidence="2" id="KW-0812">Transmembrane</keyword>
<proteinExistence type="predicted"/>
<evidence type="ECO:0000313" key="4">
    <source>
        <dbReference type="Proteomes" id="UP001190700"/>
    </source>
</evidence>
<organism evidence="3 4">
    <name type="scientific">Cymbomonas tetramitiformis</name>
    <dbReference type="NCBI Taxonomy" id="36881"/>
    <lineage>
        <taxon>Eukaryota</taxon>
        <taxon>Viridiplantae</taxon>
        <taxon>Chlorophyta</taxon>
        <taxon>Pyramimonadophyceae</taxon>
        <taxon>Pyramimonadales</taxon>
        <taxon>Pyramimonadaceae</taxon>
        <taxon>Cymbomonas</taxon>
    </lineage>
</organism>
<dbReference type="AlphaFoldDB" id="A0AAE0G8L1"/>
<keyword evidence="4" id="KW-1185">Reference proteome</keyword>
<sequence length="243" mass="27654">MGTRGWSTTSKFMLTISVLLVWAQIPFFVLKTTKPPSVRIGLSSSTADPVQPQNETLTVSPIQVVVAQLTVLDAIPEAYFKNALYPGAFTRHAQKKVECLTGYRTSKLCKQIAKSEWFPNWNTVVKHQDPKRLDQILTEEFREKKVQLVVGSIFYVIGSVVVLFSETRLPFFGSVLYMWVLYQYSIVPRFPLLICSFCSFWLADWTKQNNSWLAPSFLRRHAGKTKAPKPKLSEEAQAVKKDS</sequence>